<dbReference type="AlphaFoldDB" id="A0A8E2JL88"/>
<evidence type="ECO:0000313" key="3">
    <source>
        <dbReference type="Proteomes" id="UP000250140"/>
    </source>
</evidence>
<name>A0A8E2JL88_9PEZI</name>
<dbReference type="Pfam" id="PF04749">
    <property type="entry name" value="PLAC8"/>
    <property type="match status" value="1"/>
</dbReference>
<dbReference type="OrthoDB" id="3923062at2759"/>
<dbReference type="InterPro" id="IPR006461">
    <property type="entry name" value="PLAC_motif_containing"/>
</dbReference>
<keyword evidence="1" id="KW-0472">Membrane</keyword>
<organism evidence="2 3">
    <name type="scientific">Glonium stellatum</name>
    <dbReference type="NCBI Taxonomy" id="574774"/>
    <lineage>
        <taxon>Eukaryota</taxon>
        <taxon>Fungi</taxon>
        <taxon>Dikarya</taxon>
        <taxon>Ascomycota</taxon>
        <taxon>Pezizomycotina</taxon>
        <taxon>Dothideomycetes</taxon>
        <taxon>Pleosporomycetidae</taxon>
        <taxon>Gloniales</taxon>
        <taxon>Gloniaceae</taxon>
        <taxon>Glonium</taxon>
    </lineage>
</organism>
<dbReference type="Proteomes" id="UP000250140">
    <property type="component" value="Unassembled WGS sequence"/>
</dbReference>
<sequence>MSQLGPPQDYTTCRSIEPGPPNDYRPVEPQRANQDGEDWHIGFWDCCSTGSLCCEAAACPCILAGRRHLRIKNTKATELTSTNGYCVGCFVFTIPLIPCYWVFTMATRREIRYRYGIRGSNRGDCMRSACCPYCALVQEEREILWREDQKNNAGDGGYGRRNDVMVYPQSQ</sequence>
<evidence type="ECO:0000256" key="1">
    <source>
        <dbReference type="SAM" id="Phobius"/>
    </source>
</evidence>
<protein>
    <submittedName>
        <fullName evidence="2">PLAC8-domain-containing protein</fullName>
    </submittedName>
</protein>
<dbReference type="EMBL" id="KV751168">
    <property type="protein sequence ID" value="OCL01232.1"/>
    <property type="molecule type" value="Genomic_DNA"/>
</dbReference>
<feature type="transmembrane region" description="Helical" evidence="1">
    <location>
        <begin position="82"/>
        <end position="103"/>
    </location>
</feature>
<proteinExistence type="predicted"/>
<dbReference type="NCBIfam" id="TIGR01571">
    <property type="entry name" value="A_thal_Cys_rich"/>
    <property type="match status" value="1"/>
</dbReference>
<evidence type="ECO:0000313" key="2">
    <source>
        <dbReference type="EMBL" id="OCL01232.1"/>
    </source>
</evidence>
<accession>A0A8E2JL88</accession>
<gene>
    <name evidence="2" type="ORF">AOQ84DRAFT_307119</name>
</gene>
<keyword evidence="1" id="KW-1133">Transmembrane helix</keyword>
<keyword evidence="3" id="KW-1185">Reference proteome</keyword>
<dbReference type="PANTHER" id="PTHR15907">
    <property type="entry name" value="DUF614 FAMILY PROTEIN-RELATED"/>
    <property type="match status" value="1"/>
</dbReference>
<keyword evidence="1" id="KW-0812">Transmembrane</keyword>
<reference evidence="2 3" key="1">
    <citation type="journal article" date="2016" name="Nat. Commun.">
        <title>Ectomycorrhizal ecology is imprinted in the genome of the dominant symbiotic fungus Cenococcum geophilum.</title>
        <authorList>
            <consortium name="DOE Joint Genome Institute"/>
            <person name="Peter M."/>
            <person name="Kohler A."/>
            <person name="Ohm R.A."/>
            <person name="Kuo A."/>
            <person name="Krutzmann J."/>
            <person name="Morin E."/>
            <person name="Arend M."/>
            <person name="Barry K.W."/>
            <person name="Binder M."/>
            <person name="Choi C."/>
            <person name="Clum A."/>
            <person name="Copeland A."/>
            <person name="Grisel N."/>
            <person name="Haridas S."/>
            <person name="Kipfer T."/>
            <person name="LaButti K."/>
            <person name="Lindquist E."/>
            <person name="Lipzen A."/>
            <person name="Maire R."/>
            <person name="Meier B."/>
            <person name="Mihaltcheva S."/>
            <person name="Molinier V."/>
            <person name="Murat C."/>
            <person name="Poggeler S."/>
            <person name="Quandt C.A."/>
            <person name="Sperisen C."/>
            <person name="Tritt A."/>
            <person name="Tisserant E."/>
            <person name="Crous P.W."/>
            <person name="Henrissat B."/>
            <person name="Nehls U."/>
            <person name="Egli S."/>
            <person name="Spatafora J.W."/>
            <person name="Grigoriev I.V."/>
            <person name="Martin F.M."/>
        </authorList>
    </citation>
    <scope>NUCLEOTIDE SEQUENCE [LARGE SCALE GENOMIC DNA]</scope>
    <source>
        <strain evidence="2 3">CBS 207.34</strain>
    </source>
</reference>